<keyword evidence="4" id="KW-1185">Reference proteome</keyword>
<dbReference type="InterPro" id="IPR026960">
    <property type="entry name" value="RVT-Znf"/>
</dbReference>
<sequence>MAQRVRHFLWLALRDRLFTNMEQVRRHMAEDDACDFCGQPEWTIHVLRDCERAHNVWLRLVPSSCRRSFFSEDVTAWMWSNVMEHAAVGLEQWDTTFPIVCWRLWAWRNMAIFSNKVIPIETQIADIKGSSAQPPSTVGPPPAHTVRPPAHAGPAAVDLLLRRRFTCSPTSSVISSASPEMDTAQPRLDITPFKISALWWRKRHQWNDLTEMKLATA</sequence>
<dbReference type="OrthoDB" id="1001820at2759"/>
<comment type="caution">
    <text evidence="3">The sequence shown here is derived from an EMBL/GenBank/DDBJ whole genome shotgun (WGS) entry which is preliminary data.</text>
</comment>
<dbReference type="Proteomes" id="UP001153555">
    <property type="component" value="Unassembled WGS sequence"/>
</dbReference>
<accession>A0A9N7RQ88</accession>
<evidence type="ECO:0000259" key="2">
    <source>
        <dbReference type="Pfam" id="PF13966"/>
    </source>
</evidence>
<feature type="domain" description="Reverse transcriptase zinc-binding" evidence="2">
    <location>
        <begin position="3"/>
        <end position="57"/>
    </location>
</feature>
<keyword evidence="3" id="KW-0808">Transferase</keyword>
<dbReference type="AlphaFoldDB" id="A0A9N7RQ88"/>
<reference evidence="3" key="1">
    <citation type="submission" date="2019-12" db="EMBL/GenBank/DDBJ databases">
        <authorList>
            <person name="Scholes J."/>
        </authorList>
    </citation>
    <scope>NUCLEOTIDE SEQUENCE</scope>
</reference>
<evidence type="ECO:0000313" key="3">
    <source>
        <dbReference type="EMBL" id="CAA0840195.1"/>
    </source>
</evidence>
<dbReference type="GO" id="GO:0016740">
    <property type="term" value="F:transferase activity"/>
    <property type="evidence" value="ECO:0007669"/>
    <property type="project" value="UniProtKB-KW"/>
</dbReference>
<proteinExistence type="predicted"/>
<name>A0A9N7RQ88_STRHE</name>
<evidence type="ECO:0000256" key="1">
    <source>
        <dbReference type="SAM" id="MobiDB-lite"/>
    </source>
</evidence>
<organism evidence="3 4">
    <name type="scientific">Striga hermonthica</name>
    <name type="common">Purple witchweed</name>
    <name type="synonym">Buchnera hermonthica</name>
    <dbReference type="NCBI Taxonomy" id="68872"/>
    <lineage>
        <taxon>Eukaryota</taxon>
        <taxon>Viridiplantae</taxon>
        <taxon>Streptophyta</taxon>
        <taxon>Embryophyta</taxon>
        <taxon>Tracheophyta</taxon>
        <taxon>Spermatophyta</taxon>
        <taxon>Magnoliopsida</taxon>
        <taxon>eudicotyledons</taxon>
        <taxon>Gunneridae</taxon>
        <taxon>Pentapetalae</taxon>
        <taxon>asterids</taxon>
        <taxon>lamiids</taxon>
        <taxon>Lamiales</taxon>
        <taxon>Orobanchaceae</taxon>
        <taxon>Buchnereae</taxon>
        <taxon>Striga</taxon>
    </lineage>
</organism>
<dbReference type="EMBL" id="CACSLK010031729">
    <property type="protein sequence ID" value="CAA0840195.1"/>
    <property type="molecule type" value="Genomic_DNA"/>
</dbReference>
<feature type="region of interest" description="Disordered" evidence="1">
    <location>
        <begin position="130"/>
        <end position="149"/>
    </location>
</feature>
<gene>
    <name evidence="3" type="ORF">SHERM_06618</name>
</gene>
<protein>
    <submittedName>
        <fullName evidence="3">Polynucleotidyl transferase- ribonuclease H-like superfamily protein</fullName>
    </submittedName>
</protein>
<dbReference type="Pfam" id="PF13966">
    <property type="entry name" value="zf-RVT"/>
    <property type="match status" value="1"/>
</dbReference>
<evidence type="ECO:0000313" key="4">
    <source>
        <dbReference type="Proteomes" id="UP001153555"/>
    </source>
</evidence>